<feature type="compositionally biased region" description="Basic and acidic residues" evidence="7">
    <location>
        <begin position="758"/>
        <end position="771"/>
    </location>
</feature>
<dbReference type="PROSITE" id="PS51456">
    <property type="entry name" value="MYOSIN_MOTOR"/>
    <property type="match status" value="1"/>
</dbReference>
<dbReference type="InterPro" id="IPR001478">
    <property type="entry name" value="PDZ"/>
</dbReference>
<comment type="caution">
    <text evidence="6">Lacks conserved residue(s) required for the propagation of feature annotation.</text>
</comment>
<dbReference type="InterPro" id="IPR027417">
    <property type="entry name" value="P-loop_NTPase"/>
</dbReference>
<comment type="similarity">
    <text evidence="6">Belongs to the TRAFAC class myosin-kinesin ATPase superfamily. Myosin family.</text>
</comment>
<dbReference type="GO" id="GO:0000146">
    <property type="term" value="F:microfilament motor activity"/>
    <property type="evidence" value="ECO:0007669"/>
    <property type="project" value="TreeGrafter"/>
</dbReference>
<feature type="compositionally biased region" description="Polar residues" evidence="7">
    <location>
        <begin position="772"/>
        <end position="781"/>
    </location>
</feature>
<feature type="compositionally biased region" description="Basic and acidic residues" evidence="7">
    <location>
        <begin position="77"/>
        <end position="103"/>
    </location>
</feature>
<dbReference type="InterPro" id="IPR036034">
    <property type="entry name" value="PDZ_sf"/>
</dbReference>
<dbReference type="Pfam" id="PF00063">
    <property type="entry name" value="Myosin_head"/>
    <property type="match status" value="1"/>
</dbReference>
<dbReference type="GO" id="GO:0016020">
    <property type="term" value="C:membrane"/>
    <property type="evidence" value="ECO:0007669"/>
    <property type="project" value="TreeGrafter"/>
</dbReference>
<evidence type="ECO:0000256" key="1">
    <source>
        <dbReference type="ARBA" id="ARBA00022741"/>
    </source>
</evidence>
<dbReference type="OrthoDB" id="2914378at2759"/>
<dbReference type="Gene3D" id="3.40.850.10">
    <property type="entry name" value="Kinesin motor domain"/>
    <property type="match status" value="2"/>
</dbReference>
<feature type="region of interest" description="Disordered" evidence="7">
    <location>
        <begin position="1"/>
        <end position="114"/>
    </location>
</feature>
<evidence type="ECO:0000256" key="3">
    <source>
        <dbReference type="ARBA" id="ARBA00023123"/>
    </source>
</evidence>
<feature type="binding site" evidence="6">
    <location>
        <begin position="511"/>
        <end position="518"/>
    </location>
    <ligand>
        <name>ATP</name>
        <dbReference type="ChEBI" id="CHEBI:30616"/>
    </ligand>
</feature>
<evidence type="ECO:0000259" key="8">
    <source>
        <dbReference type="PROSITE" id="PS50106"/>
    </source>
</evidence>
<dbReference type="GO" id="GO:0016459">
    <property type="term" value="C:myosin complex"/>
    <property type="evidence" value="ECO:0007669"/>
    <property type="project" value="UniProtKB-KW"/>
</dbReference>
<dbReference type="Gene3D" id="1.20.58.60">
    <property type="match status" value="1"/>
</dbReference>
<evidence type="ECO:0000256" key="6">
    <source>
        <dbReference type="PROSITE-ProRule" id="PRU00782"/>
    </source>
</evidence>
<evidence type="ECO:0000259" key="9">
    <source>
        <dbReference type="PROSITE" id="PS51456"/>
    </source>
</evidence>
<keyword evidence="5 6" id="KW-0009">Actin-binding</keyword>
<protein>
    <submittedName>
        <fullName evidence="10">Uncharacterized protein</fullName>
    </submittedName>
</protein>
<dbReference type="PANTHER" id="PTHR13140">
    <property type="entry name" value="MYOSIN"/>
    <property type="match status" value="1"/>
</dbReference>
<dbReference type="SUPFAM" id="SSF50156">
    <property type="entry name" value="PDZ domain-like"/>
    <property type="match status" value="1"/>
</dbReference>
<dbReference type="GO" id="GO:0051015">
    <property type="term" value="F:actin filament binding"/>
    <property type="evidence" value="ECO:0007669"/>
    <property type="project" value="TreeGrafter"/>
</dbReference>
<feature type="domain" description="PDZ" evidence="8">
    <location>
        <begin position="214"/>
        <end position="296"/>
    </location>
</feature>
<organism evidence="10 11">
    <name type="scientific">Clytia hemisphaerica</name>
    <dbReference type="NCBI Taxonomy" id="252671"/>
    <lineage>
        <taxon>Eukaryota</taxon>
        <taxon>Metazoa</taxon>
        <taxon>Cnidaria</taxon>
        <taxon>Hydrozoa</taxon>
        <taxon>Hydroidolina</taxon>
        <taxon>Leptothecata</taxon>
        <taxon>Obeliida</taxon>
        <taxon>Clytiidae</taxon>
        <taxon>Clytia</taxon>
    </lineage>
</organism>
<dbReference type="SUPFAM" id="SSF52540">
    <property type="entry name" value="P-loop containing nucleoside triphosphate hydrolases"/>
    <property type="match status" value="1"/>
</dbReference>
<evidence type="ECO:0000256" key="7">
    <source>
        <dbReference type="SAM" id="MobiDB-lite"/>
    </source>
</evidence>
<dbReference type="Pfam" id="PF00595">
    <property type="entry name" value="PDZ"/>
    <property type="match status" value="1"/>
</dbReference>
<feature type="region of interest" description="Disordered" evidence="7">
    <location>
        <begin position="735"/>
        <end position="781"/>
    </location>
</feature>
<keyword evidence="4 6" id="KW-0505">Motor protein</keyword>
<feature type="compositionally biased region" description="Low complexity" evidence="7">
    <location>
        <begin position="739"/>
        <end position="754"/>
    </location>
</feature>
<dbReference type="AlphaFoldDB" id="A0A7M5UYQ7"/>
<feature type="compositionally biased region" description="Basic and acidic residues" evidence="7">
    <location>
        <begin position="1"/>
        <end position="22"/>
    </location>
</feature>
<dbReference type="Proteomes" id="UP000594262">
    <property type="component" value="Unplaced"/>
</dbReference>
<dbReference type="InterPro" id="IPR001609">
    <property type="entry name" value="Myosin_head_motor_dom-like"/>
</dbReference>
<evidence type="ECO:0000256" key="4">
    <source>
        <dbReference type="ARBA" id="ARBA00023175"/>
    </source>
</evidence>
<keyword evidence="3 6" id="KW-0518">Myosin</keyword>
<dbReference type="Gene3D" id="1.20.120.720">
    <property type="entry name" value="Myosin VI head, motor domain, U50 subdomain"/>
    <property type="match status" value="1"/>
</dbReference>
<dbReference type="GO" id="GO:0005524">
    <property type="term" value="F:ATP binding"/>
    <property type="evidence" value="ECO:0007669"/>
    <property type="project" value="UniProtKB-UniRule"/>
</dbReference>
<dbReference type="SMART" id="SM00242">
    <property type="entry name" value="MYSc"/>
    <property type="match status" value="1"/>
</dbReference>
<keyword evidence="11" id="KW-1185">Reference proteome</keyword>
<keyword evidence="1 6" id="KW-0547">Nucleotide-binding</keyword>
<dbReference type="PROSITE" id="PS50106">
    <property type="entry name" value="PDZ"/>
    <property type="match status" value="1"/>
</dbReference>
<name>A0A7M5UYQ7_9CNID</name>
<feature type="compositionally biased region" description="Low complexity" evidence="7">
    <location>
        <begin position="50"/>
        <end position="60"/>
    </location>
</feature>
<evidence type="ECO:0000256" key="5">
    <source>
        <dbReference type="ARBA" id="ARBA00023203"/>
    </source>
</evidence>
<evidence type="ECO:0000313" key="11">
    <source>
        <dbReference type="Proteomes" id="UP000594262"/>
    </source>
</evidence>
<feature type="domain" description="Myosin motor" evidence="9">
    <location>
        <begin position="418"/>
        <end position="1184"/>
    </location>
</feature>
<dbReference type="GO" id="GO:0005737">
    <property type="term" value="C:cytoplasm"/>
    <property type="evidence" value="ECO:0007669"/>
    <property type="project" value="TreeGrafter"/>
</dbReference>
<dbReference type="InterPro" id="IPR036961">
    <property type="entry name" value="Kinesin_motor_dom_sf"/>
</dbReference>
<dbReference type="Gene3D" id="2.30.42.10">
    <property type="match status" value="1"/>
</dbReference>
<proteinExistence type="inferred from homology"/>
<evidence type="ECO:0000256" key="2">
    <source>
        <dbReference type="ARBA" id="ARBA00022840"/>
    </source>
</evidence>
<evidence type="ECO:0000313" key="10">
    <source>
        <dbReference type="EnsemblMetazoa" id="CLYHEMP006540.1"/>
    </source>
</evidence>
<dbReference type="EnsemblMetazoa" id="CLYHEMT006540.1">
    <property type="protein sequence ID" value="CLYHEMP006540.1"/>
    <property type="gene ID" value="CLYHEMG006540"/>
</dbReference>
<keyword evidence="2 6" id="KW-0067">ATP-binding</keyword>
<dbReference type="PANTHER" id="PTHR13140:SF706">
    <property type="entry name" value="DILUTE CLASS UNCONVENTIONAL MYOSIN, ISOFORM C"/>
    <property type="match status" value="1"/>
</dbReference>
<sequence>MSIFHHEAKRIQQKQKSHEGDRFLQMFRRSKRDKERRRGSSFNTNDSSDESGSISSQTGSLKRASKLFGFGKKDKRKSLDNGKESPELPNHHDSNGLHVETNHHHGKQGQFSPVQENFPSVSPHHITPLTSNYINGRGTRLDIFVPSTPEMIAEKSRTISESSSLGFEFGTDGSSLNFQDFAADVLKATEEKLKGVDLKLPDLKSPDKEDTSRIVYIDRAQSTGDFGFTIRRSTIDNGSKIVHTIEPTGPDTYGLLPGDRVVEVNDENVENFRRDNIIEKIAKSGITVKLKVVPVPELAEFSARTAALQAHTPTLGKVNFSSAGSLRTKILTKKVLALPKETGDESEKQWTGADKVWLVHKSGFSSGALSKTSNENHDGDKDDENDEGGVDIKLDHGGEVIQKIDESSLEKVNHPKFDNAENLTSLTYLNESGCLHTLRQRYGGNLVHTYAGNNLIVIKPKHPLSAYTKQVMDMFRGCKQEDMPPHIFAMAQTSYRSMLASHVNQSIILQGNAGSGKSFNAKQLLGYLTSVTVSEHNTSIGAKLSAAQSIVESFISARTKLSRNATFAYNLYSLNFDVYGLVIGASIENYMFDKNRLTRVLPGESTFRIFYELLDSGDMPLLQELGLDLLKKEESIFFDFDQQFSTFERHQEKWIQLQHDLETLNISQHEIKGIISLLAAILLLNQAGVTVSPNAKPYFKNIEFAQKASTILGCKIEEIARIVFATPLQNRNSMRRSRSGSILSRSSSVSSQSSINRLKSEEKLSKTDENSSPKTNKNTDPSISSQILVDNVYDVCVHALEGLLIGLYIEAFTSITRLVNRSLQTVSRTTTTMNILDGPGFQNKTILGLPGSYEDLTKNYCREKIQWFMHYCSFTATLDRYNRETVGVSYEVDASCAPSFTVQVLDKLTVDRRNESADAKGIFWIIEEEALRPNSNELILVEKIKTQHITNKGSSLVSVVPELPEVFTVSHLQNTVKVAYNVSGWLRKVREHPAIKMAYSLLTESSKTHISDLYAGHQSGAFQNESNTQARFVGRKRSQSILISVKKNAAVMTVKAQTERLLEQLDRTTVHFVHCFLPDTRAGLIDPNEVSDSQEAGNNFSFDIPYVRKQFKSSYLLENMRLHRLGYPEHIGYPDFRRRFDILLAKEDRLAEPVLDEKKVVSDMVKKLEIDERKYKLGLSQVFY</sequence>
<dbReference type="Gene3D" id="1.20.58.530">
    <property type="match status" value="1"/>
</dbReference>
<dbReference type="PRINTS" id="PR00193">
    <property type="entry name" value="MYOSINHEAVY"/>
</dbReference>
<reference evidence="10" key="1">
    <citation type="submission" date="2021-01" db="UniProtKB">
        <authorList>
            <consortium name="EnsemblMetazoa"/>
        </authorList>
    </citation>
    <scope>IDENTIFICATION</scope>
</reference>
<accession>A0A7M5UYQ7</accession>
<dbReference type="GO" id="GO:0007015">
    <property type="term" value="P:actin filament organization"/>
    <property type="evidence" value="ECO:0007669"/>
    <property type="project" value="TreeGrafter"/>
</dbReference>
<dbReference type="SMART" id="SM00228">
    <property type="entry name" value="PDZ"/>
    <property type="match status" value="1"/>
</dbReference>
<feature type="region of interest" description="Disordered" evidence="7">
    <location>
        <begin position="368"/>
        <end position="393"/>
    </location>
</feature>